<keyword evidence="2" id="KW-1185">Reference proteome</keyword>
<organism evidence="1 2">
    <name type="scientific">Asparagus officinalis</name>
    <name type="common">Garden asparagus</name>
    <dbReference type="NCBI Taxonomy" id="4686"/>
    <lineage>
        <taxon>Eukaryota</taxon>
        <taxon>Viridiplantae</taxon>
        <taxon>Streptophyta</taxon>
        <taxon>Embryophyta</taxon>
        <taxon>Tracheophyta</taxon>
        <taxon>Spermatophyta</taxon>
        <taxon>Magnoliopsida</taxon>
        <taxon>Liliopsida</taxon>
        <taxon>Asparagales</taxon>
        <taxon>Asparagaceae</taxon>
        <taxon>Asparagoideae</taxon>
        <taxon>Asparagus</taxon>
    </lineage>
</organism>
<protein>
    <submittedName>
        <fullName evidence="1">Uncharacterized protein</fullName>
    </submittedName>
</protein>
<proteinExistence type="predicted"/>
<dbReference type="Proteomes" id="UP000243459">
    <property type="component" value="Chromosome 7"/>
</dbReference>
<evidence type="ECO:0000313" key="2">
    <source>
        <dbReference type="Proteomes" id="UP000243459"/>
    </source>
</evidence>
<name>A0A5P1E8Z9_ASPOF</name>
<dbReference type="Gramene" id="ONK62213">
    <property type="protein sequence ID" value="ONK62213"/>
    <property type="gene ID" value="A4U43_C07F1540"/>
</dbReference>
<accession>A0A5P1E8Z9</accession>
<reference evidence="2" key="1">
    <citation type="journal article" date="2017" name="Nat. Commun.">
        <title>The asparagus genome sheds light on the origin and evolution of a young Y chromosome.</title>
        <authorList>
            <person name="Harkess A."/>
            <person name="Zhou J."/>
            <person name="Xu C."/>
            <person name="Bowers J.E."/>
            <person name="Van der Hulst R."/>
            <person name="Ayyampalayam S."/>
            <person name="Mercati F."/>
            <person name="Riccardi P."/>
            <person name="McKain M.R."/>
            <person name="Kakrana A."/>
            <person name="Tang H."/>
            <person name="Ray J."/>
            <person name="Groenendijk J."/>
            <person name="Arikit S."/>
            <person name="Mathioni S.M."/>
            <person name="Nakano M."/>
            <person name="Shan H."/>
            <person name="Telgmann-Rauber A."/>
            <person name="Kanno A."/>
            <person name="Yue Z."/>
            <person name="Chen H."/>
            <person name="Li W."/>
            <person name="Chen Y."/>
            <person name="Xu X."/>
            <person name="Zhang Y."/>
            <person name="Luo S."/>
            <person name="Chen H."/>
            <person name="Gao J."/>
            <person name="Mao Z."/>
            <person name="Pires J.C."/>
            <person name="Luo M."/>
            <person name="Kudrna D."/>
            <person name="Wing R.A."/>
            <person name="Meyers B.C."/>
            <person name="Yi K."/>
            <person name="Kong H."/>
            <person name="Lavrijsen P."/>
            <person name="Sunseri F."/>
            <person name="Falavigna A."/>
            <person name="Ye Y."/>
            <person name="Leebens-Mack J.H."/>
            <person name="Chen G."/>
        </authorList>
    </citation>
    <scope>NUCLEOTIDE SEQUENCE [LARGE SCALE GENOMIC DNA]</scope>
    <source>
        <strain evidence="2">cv. DH0086</strain>
    </source>
</reference>
<dbReference type="EMBL" id="CM007387">
    <property type="protein sequence ID" value="ONK62213.1"/>
    <property type="molecule type" value="Genomic_DNA"/>
</dbReference>
<evidence type="ECO:0000313" key="1">
    <source>
        <dbReference type="EMBL" id="ONK62213.1"/>
    </source>
</evidence>
<dbReference type="AlphaFoldDB" id="A0A5P1E8Z9"/>
<sequence length="213" mass="23569">MVTMFGMSEIGSWALMDPAVQSSDVVMRMLARNSMSEKLAEDIDKLTSRSRGGAVFRSVWGHERRRMGSWRWLCAARSGVTSAGEDISNTKPARRRELGFWRGKWGRRDNTSEREMEEAVFRSVWGHERRRMDYALLGLGSRAPEKVSPSVLCAARSGVTSIGVREGVTSTGEGLAVGAVHYSVGDLRGGGDRVLERGFVVGDLREIDVGRME</sequence>
<gene>
    <name evidence="1" type="ORF">A4U43_C07F1540</name>
</gene>